<feature type="domain" description="N-acetyltransferase" evidence="1">
    <location>
        <begin position="11"/>
        <end position="160"/>
    </location>
</feature>
<evidence type="ECO:0000259" key="1">
    <source>
        <dbReference type="PROSITE" id="PS51186"/>
    </source>
</evidence>
<comment type="caution">
    <text evidence="2">The sequence shown here is derived from an EMBL/GenBank/DDBJ whole genome shotgun (WGS) entry which is preliminary data.</text>
</comment>
<organism evidence="2">
    <name type="scientific">marine sediment metagenome</name>
    <dbReference type="NCBI Taxonomy" id="412755"/>
    <lineage>
        <taxon>unclassified sequences</taxon>
        <taxon>metagenomes</taxon>
        <taxon>ecological metagenomes</taxon>
    </lineage>
</organism>
<dbReference type="CDD" id="cd04301">
    <property type="entry name" value="NAT_SF"/>
    <property type="match status" value="1"/>
</dbReference>
<accession>A0A0F9QGA4</accession>
<feature type="domain" description="N-acetyltransferase" evidence="1">
    <location>
        <begin position="171"/>
        <end position="306"/>
    </location>
</feature>
<evidence type="ECO:0000313" key="2">
    <source>
        <dbReference type="EMBL" id="KKN04318.1"/>
    </source>
</evidence>
<sequence>MSCSKEPETPFWVEAIPPYQFHLISSMAPFAKGEKREAMAYPYLPSQGEQMNLVVRDRKSFGIAGCAVLRARPAEMVIVDFYILERYRHQGAGRNLMKKIESLARQKGIGRINTGKSLHSDNEEMIGFCQKTGFVKLPLEIYYFSQPLSAHEKRMHRFCSRDFSRFVPENNRIVPFNDDYFEPVCEVAGELLVDDPSYSEALIYQTLLLCSEKYSHILLEGDQVNGFAVCCATGNHLHLNFIAIRDRFRRLGLPTLLVGTGLCRAYKDGKATFSYIAYKTNRLFKDIGQIFQNPSFTVIQMEKALS</sequence>
<dbReference type="GO" id="GO:0016747">
    <property type="term" value="F:acyltransferase activity, transferring groups other than amino-acyl groups"/>
    <property type="evidence" value="ECO:0007669"/>
    <property type="project" value="InterPro"/>
</dbReference>
<dbReference type="AlphaFoldDB" id="A0A0F9QGA4"/>
<dbReference type="PROSITE" id="PS51186">
    <property type="entry name" value="GNAT"/>
    <property type="match status" value="2"/>
</dbReference>
<dbReference type="EMBL" id="LAZR01004934">
    <property type="protein sequence ID" value="KKN04318.1"/>
    <property type="molecule type" value="Genomic_DNA"/>
</dbReference>
<gene>
    <name evidence="2" type="ORF">LCGC14_1098690</name>
</gene>
<dbReference type="Pfam" id="PF00583">
    <property type="entry name" value="Acetyltransf_1"/>
    <property type="match status" value="1"/>
</dbReference>
<dbReference type="InterPro" id="IPR000182">
    <property type="entry name" value="GNAT_dom"/>
</dbReference>
<protein>
    <recommendedName>
        <fullName evidence="1">N-acetyltransferase domain-containing protein</fullName>
    </recommendedName>
</protein>
<dbReference type="InterPro" id="IPR016181">
    <property type="entry name" value="Acyl_CoA_acyltransferase"/>
</dbReference>
<name>A0A0F9QGA4_9ZZZZ</name>
<reference evidence="2" key="1">
    <citation type="journal article" date="2015" name="Nature">
        <title>Complex archaea that bridge the gap between prokaryotes and eukaryotes.</title>
        <authorList>
            <person name="Spang A."/>
            <person name="Saw J.H."/>
            <person name="Jorgensen S.L."/>
            <person name="Zaremba-Niedzwiedzka K."/>
            <person name="Martijn J."/>
            <person name="Lind A.E."/>
            <person name="van Eijk R."/>
            <person name="Schleper C."/>
            <person name="Guy L."/>
            <person name="Ettema T.J."/>
        </authorList>
    </citation>
    <scope>NUCLEOTIDE SEQUENCE</scope>
</reference>
<dbReference type="Gene3D" id="3.40.630.30">
    <property type="match status" value="1"/>
</dbReference>
<dbReference type="SUPFAM" id="SSF55729">
    <property type="entry name" value="Acyl-CoA N-acyltransferases (Nat)"/>
    <property type="match status" value="2"/>
</dbReference>
<proteinExistence type="predicted"/>